<dbReference type="PROSITE" id="PS00737">
    <property type="entry name" value="THIOLASE_2"/>
    <property type="match status" value="1"/>
</dbReference>
<comment type="similarity">
    <text evidence="1 7">Belongs to the thiolase-like superfamily. Thiolase family.</text>
</comment>
<dbReference type="GO" id="GO:0006635">
    <property type="term" value="P:fatty acid beta-oxidation"/>
    <property type="evidence" value="ECO:0007669"/>
    <property type="project" value="TreeGrafter"/>
</dbReference>
<dbReference type="InterPro" id="IPR002155">
    <property type="entry name" value="Thiolase"/>
</dbReference>
<comment type="caution">
    <text evidence="10">The sequence shown here is derived from an EMBL/GenBank/DDBJ whole genome shotgun (WGS) entry which is preliminary data.</text>
</comment>
<dbReference type="GO" id="GO:0006696">
    <property type="term" value="P:ergosterol biosynthetic process"/>
    <property type="evidence" value="ECO:0007669"/>
    <property type="project" value="TreeGrafter"/>
</dbReference>
<keyword evidence="3 7" id="KW-0808">Transferase</keyword>
<dbReference type="Pfam" id="PF00108">
    <property type="entry name" value="Thiolase_N"/>
    <property type="match status" value="1"/>
</dbReference>
<keyword evidence="11" id="KW-1185">Reference proteome</keyword>
<evidence type="ECO:0000259" key="8">
    <source>
        <dbReference type="Pfam" id="PF00108"/>
    </source>
</evidence>
<dbReference type="NCBIfam" id="TIGR01930">
    <property type="entry name" value="AcCoA-C-Actrans"/>
    <property type="match status" value="1"/>
</dbReference>
<organism evidence="10 11">
    <name type="scientific">Smittium culicis</name>
    <dbReference type="NCBI Taxonomy" id="133412"/>
    <lineage>
        <taxon>Eukaryota</taxon>
        <taxon>Fungi</taxon>
        <taxon>Fungi incertae sedis</taxon>
        <taxon>Zoopagomycota</taxon>
        <taxon>Kickxellomycotina</taxon>
        <taxon>Harpellomycetes</taxon>
        <taxon>Harpellales</taxon>
        <taxon>Legeriomycetaceae</taxon>
        <taxon>Smittium</taxon>
    </lineage>
</organism>
<dbReference type="GO" id="GO:0003985">
    <property type="term" value="F:acetyl-CoA C-acetyltransferase activity"/>
    <property type="evidence" value="ECO:0007669"/>
    <property type="project" value="UniProtKB-EC"/>
</dbReference>
<dbReference type="PROSITE" id="PS00098">
    <property type="entry name" value="THIOLASE_1"/>
    <property type="match status" value="1"/>
</dbReference>
<proteinExistence type="inferred from homology"/>
<dbReference type="InterPro" id="IPR020617">
    <property type="entry name" value="Thiolase_C"/>
</dbReference>
<feature type="domain" description="Thiolase N-terminal" evidence="8">
    <location>
        <begin position="10"/>
        <end position="272"/>
    </location>
</feature>
<evidence type="ECO:0000256" key="1">
    <source>
        <dbReference type="ARBA" id="ARBA00010982"/>
    </source>
</evidence>
<evidence type="ECO:0000256" key="3">
    <source>
        <dbReference type="ARBA" id="ARBA00022679"/>
    </source>
</evidence>
<dbReference type="EC" id="2.3.1.9" evidence="2"/>
<dbReference type="SUPFAM" id="SSF53901">
    <property type="entry name" value="Thiolase-like"/>
    <property type="match status" value="2"/>
</dbReference>
<comment type="pathway">
    <text evidence="5">Metabolic intermediate biosynthesis; (R)-mevalonate biosynthesis; (R)-mevalonate from acetyl-CoA: step 1/3.</text>
</comment>
<dbReference type="InterPro" id="IPR020615">
    <property type="entry name" value="Thiolase_acyl_enz_int_AS"/>
</dbReference>
<evidence type="ECO:0000313" key="10">
    <source>
        <dbReference type="EMBL" id="OMJ20606.1"/>
    </source>
</evidence>
<dbReference type="Gene3D" id="3.40.47.10">
    <property type="match status" value="1"/>
</dbReference>
<dbReference type="AlphaFoldDB" id="A0A1R1Y1M2"/>
<evidence type="ECO:0000259" key="9">
    <source>
        <dbReference type="Pfam" id="PF02803"/>
    </source>
</evidence>
<evidence type="ECO:0000256" key="5">
    <source>
        <dbReference type="ARBA" id="ARBA00037924"/>
    </source>
</evidence>
<dbReference type="PROSITE" id="PS00099">
    <property type="entry name" value="THIOLASE_3"/>
    <property type="match status" value="1"/>
</dbReference>
<dbReference type="PANTHER" id="PTHR18919">
    <property type="entry name" value="ACETYL-COA C-ACYLTRANSFERASE"/>
    <property type="match status" value="1"/>
</dbReference>
<protein>
    <recommendedName>
        <fullName evidence="2">acetyl-CoA C-acetyltransferase</fullName>
        <ecNumber evidence="2">2.3.1.9</ecNumber>
    </recommendedName>
</protein>
<feature type="active site" description="Acyl-thioester intermediate" evidence="6">
    <location>
        <position position="94"/>
    </location>
</feature>
<dbReference type="CDD" id="cd00751">
    <property type="entry name" value="thiolase"/>
    <property type="match status" value="1"/>
</dbReference>
<reference evidence="11" key="1">
    <citation type="submission" date="2017-01" db="EMBL/GenBank/DDBJ databases">
        <authorList>
            <person name="Wang Y."/>
            <person name="White M."/>
            <person name="Kvist S."/>
            <person name="Moncalvo J.-M."/>
        </authorList>
    </citation>
    <scope>NUCLEOTIDE SEQUENCE [LARGE SCALE GENOMIC DNA]</scope>
    <source>
        <strain evidence="11">ID-206-W2</strain>
    </source>
</reference>
<dbReference type="InterPro" id="IPR016039">
    <property type="entry name" value="Thiolase-like"/>
</dbReference>
<evidence type="ECO:0000256" key="2">
    <source>
        <dbReference type="ARBA" id="ARBA00012705"/>
    </source>
</evidence>
<dbReference type="InterPro" id="IPR020610">
    <property type="entry name" value="Thiolase_AS"/>
</dbReference>
<evidence type="ECO:0000256" key="7">
    <source>
        <dbReference type="RuleBase" id="RU003557"/>
    </source>
</evidence>
<dbReference type="EMBL" id="LSSM01002710">
    <property type="protein sequence ID" value="OMJ20606.1"/>
    <property type="molecule type" value="Genomic_DNA"/>
</dbReference>
<evidence type="ECO:0000256" key="4">
    <source>
        <dbReference type="ARBA" id="ARBA00023315"/>
    </source>
</evidence>
<feature type="active site" description="Proton acceptor" evidence="6">
    <location>
        <position position="405"/>
    </location>
</feature>
<dbReference type="GO" id="GO:0005739">
    <property type="term" value="C:mitochondrion"/>
    <property type="evidence" value="ECO:0007669"/>
    <property type="project" value="TreeGrafter"/>
</dbReference>
<dbReference type="Pfam" id="PF02803">
    <property type="entry name" value="Thiolase_C"/>
    <property type="match status" value="1"/>
</dbReference>
<dbReference type="PANTHER" id="PTHR18919:SF165">
    <property type="entry name" value="ACETYL-COA ACETYLTRANSFERASE"/>
    <property type="match status" value="1"/>
</dbReference>
<evidence type="ECO:0000256" key="6">
    <source>
        <dbReference type="PIRSR" id="PIRSR000429-1"/>
    </source>
</evidence>
<feature type="domain" description="Thiolase C-terminal" evidence="9">
    <location>
        <begin position="293"/>
        <end position="417"/>
    </location>
</feature>
<dbReference type="PIRSF" id="PIRSF000429">
    <property type="entry name" value="Ac-CoA_Ac_transf"/>
    <property type="match status" value="1"/>
</dbReference>
<dbReference type="Proteomes" id="UP000187429">
    <property type="component" value="Unassembled WGS sequence"/>
</dbReference>
<evidence type="ECO:0000313" key="11">
    <source>
        <dbReference type="Proteomes" id="UP000187429"/>
    </source>
</evidence>
<accession>A0A1R1Y1M2</accession>
<dbReference type="OrthoDB" id="5404651at2759"/>
<dbReference type="InterPro" id="IPR020613">
    <property type="entry name" value="Thiolase_CS"/>
</dbReference>
<sequence>MQEFKQNGAYIVSYARTPIGAFNGVLASFSATELGTVALKGALEKSGIPATEVESIFFGNVVSANLGQNPARQVAIKAGCKVDKVIGTNVNKVCASGMKALMLASQEIRLGESDVVAVVGSESMSNIPFYNTSSRFGGKFGNQTLADGIIKDGLLDAYNGELMGYAAEKCAAEYNINREMQDEFAVMSYERAISAASSNKLDSEIVGVPVIKRRGPTKTETLINKDEEITKFDKSRLLGLRPAFVDASGHGTVTAGNASSLSDGAASLIVVSGRYLTKLLQTNPAKLSSVFYVASSADAEQEPVLFTTSPALAIPKALSKVENLGFNPASSKVGEFVDYVEINEAFSVVGSANIKIMGLDINQVNVHGGAVALGHPLGCSGARIIVSLCNILQLNKATRGVAGVCNGGGGASAVVVEQVLL</sequence>
<name>A0A1R1Y1M2_9FUNG</name>
<gene>
    <name evidence="10" type="ORF">AYI69_g6145</name>
</gene>
<dbReference type="InterPro" id="IPR020616">
    <property type="entry name" value="Thiolase_N"/>
</dbReference>
<feature type="active site" description="Proton acceptor" evidence="6">
    <location>
        <position position="375"/>
    </location>
</feature>
<keyword evidence="4 7" id="KW-0012">Acyltransferase</keyword>